<keyword evidence="3" id="KW-1185">Reference proteome</keyword>
<dbReference type="AlphaFoldDB" id="M1DEK4"/>
<proteinExistence type="predicted"/>
<evidence type="ECO:0008006" key="4">
    <source>
        <dbReference type="Google" id="ProtNLM"/>
    </source>
</evidence>
<organism evidence="2 3">
    <name type="scientific">Solanum tuberosum</name>
    <name type="common">Potato</name>
    <dbReference type="NCBI Taxonomy" id="4113"/>
    <lineage>
        <taxon>Eukaryota</taxon>
        <taxon>Viridiplantae</taxon>
        <taxon>Streptophyta</taxon>
        <taxon>Embryophyta</taxon>
        <taxon>Tracheophyta</taxon>
        <taxon>Spermatophyta</taxon>
        <taxon>Magnoliopsida</taxon>
        <taxon>eudicotyledons</taxon>
        <taxon>Gunneridae</taxon>
        <taxon>Pentapetalae</taxon>
        <taxon>asterids</taxon>
        <taxon>lamiids</taxon>
        <taxon>Solanales</taxon>
        <taxon>Solanaceae</taxon>
        <taxon>Solanoideae</taxon>
        <taxon>Solaneae</taxon>
        <taxon>Solanum</taxon>
    </lineage>
</organism>
<accession>M1DEK4</accession>
<name>M1DEK4_SOLTU</name>
<dbReference type="Gramene" id="PGSC0003DMT400087797">
    <property type="protein sequence ID" value="PGSC0003DMT400087797"/>
    <property type="gene ID" value="PGSC0003DMG400037368"/>
</dbReference>
<reference evidence="2" key="2">
    <citation type="submission" date="2015-06" db="UniProtKB">
        <authorList>
            <consortium name="EnsemblPlants"/>
        </authorList>
    </citation>
    <scope>IDENTIFICATION</scope>
    <source>
        <strain evidence="2">DM1-3 516 R44</strain>
    </source>
</reference>
<dbReference type="EnsemblPlants" id="PGSC0003DMT400087797">
    <property type="protein sequence ID" value="PGSC0003DMT400087797"/>
    <property type="gene ID" value="PGSC0003DMG400037368"/>
</dbReference>
<reference evidence="3" key="1">
    <citation type="journal article" date="2011" name="Nature">
        <title>Genome sequence and analysis of the tuber crop potato.</title>
        <authorList>
            <consortium name="The Potato Genome Sequencing Consortium"/>
        </authorList>
    </citation>
    <scope>NUCLEOTIDE SEQUENCE [LARGE SCALE GENOMIC DNA]</scope>
    <source>
        <strain evidence="3">cv. DM1-3 516 R44</strain>
    </source>
</reference>
<dbReference type="HOGENOM" id="CLU_641592_0_0_1"/>
<dbReference type="PANTHER" id="PTHR33180">
    <property type="entry name" value="PHOTOSYSTEM II CP43 REACTION CENTER PROTEIN"/>
    <property type="match status" value="1"/>
</dbReference>
<dbReference type="InParanoid" id="M1DEK4"/>
<protein>
    <recommendedName>
        <fullName evidence="4">Integrase core domain containing protein</fullName>
    </recommendedName>
</protein>
<dbReference type="PANTHER" id="PTHR33180:SF31">
    <property type="entry name" value="POLYPROTEIN PROTEIN"/>
    <property type="match status" value="1"/>
</dbReference>
<sequence length="428" mass="48444">MSVVNDYEPMEHLSVEVMRFKDSIMTFKQMEGLLEYFYGILNPGHRGLIDRLIPGGLERYSYETAAKFLDHVDKTNKNIEKDQLLIILLGQLGNLTQKVEEQEELLIHRRNRHQATSQSSPTRVPSAATPIEIDVVLAQTPLVTPALSIAPPPRLLNKLKGEGVRTILEEKLLSTEGLEGKYPGVHYHEFEQFTKPRGPYIRSWVWEFYTTYGELVPKEKKKAGEFRPVKSILVRGKVGGTMSSPKALDESVKVLLFPLCLYPLNPYCTETFGGQPLARRKYSVTRQKDWKVCLQLIDIVLFVENILTLRRSFANMARPKVAGRIMPPRQIRAKNFRKDTNEVNPPKMGSEGKHPSSSKISVPRDPNVPSWTRAFYTALHSFLAAHDLDNFRNSVAVEPSKVAPGTIIQVQDDTSGTNAKTDLRTNCF</sequence>
<dbReference type="PaxDb" id="4113-PGSC0003DMT400087797"/>
<evidence type="ECO:0000313" key="3">
    <source>
        <dbReference type="Proteomes" id="UP000011115"/>
    </source>
</evidence>
<dbReference type="Proteomes" id="UP000011115">
    <property type="component" value="Unassembled WGS sequence"/>
</dbReference>
<feature type="region of interest" description="Disordered" evidence="1">
    <location>
        <begin position="332"/>
        <end position="365"/>
    </location>
</feature>
<evidence type="ECO:0000313" key="2">
    <source>
        <dbReference type="EnsemblPlants" id="PGSC0003DMT400087797"/>
    </source>
</evidence>
<evidence type="ECO:0000256" key="1">
    <source>
        <dbReference type="SAM" id="MobiDB-lite"/>
    </source>
</evidence>